<feature type="domain" description="Response regulatory" evidence="7">
    <location>
        <begin position="17"/>
        <end position="132"/>
    </location>
</feature>
<keyword evidence="3" id="KW-0804">Transcription</keyword>
<evidence type="ECO:0000256" key="4">
    <source>
        <dbReference type="ARBA" id="ARBA00023242"/>
    </source>
</evidence>
<evidence type="ECO:0000256" key="5">
    <source>
        <dbReference type="PROSITE-ProRule" id="PRU00169"/>
    </source>
</evidence>
<dbReference type="SUPFAM" id="SSF52172">
    <property type="entry name" value="CheY-like"/>
    <property type="match status" value="1"/>
</dbReference>
<organism evidence="9 11">
    <name type="scientific">Cucumis melo var. makuwa</name>
    <name type="common">Oriental melon</name>
    <dbReference type="NCBI Taxonomy" id="1194695"/>
    <lineage>
        <taxon>Eukaryota</taxon>
        <taxon>Viridiplantae</taxon>
        <taxon>Streptophyta</taxon>
        <taxon>Embryophyta</taxon>
        <taxon>Tracheophyta</taxon>
        <taxon>Spermatophyta</taxon>
        <taxon>Magnoliopsida</taxon>
        <taxon>eudicotyledons</taxon>
        <taxon>Gunneridae</taxon>
        <taxon>Pentapetalae</taxon>
        <taxon>rosids</taxon>
        <taxon>fabids</taxon>
        <taxon>Cucurbitales</taxon>
        <taxon>Cucurbitaceae</taxon>
        <taxon>Benincaseae</taxon>
        <taxon>Cucumis</taxon>
    </lineage>
</organism>
<dbReference type="GO" id="GO:0000160">
    <property type="term" value="P:phosphorelay signal transduction system"/>
    <property type="evidence" value="ECO:0007669"/>
    <property type="project" value="InterPro"/>
</dbReference>
<dbReference type="PANTHER" id="PTHR31442:SF29">
    <property type="entry name" value="HOMEODOMAIN-LIKE SUPERFAMILY PROTEIN"/>
    <property type="match status" value="1"/>
</dbReference>
<dbReference type="PANTHER" id="PTHR31442">
    <property type="entry name" value="HOMEODOMAIN-LIKE SUPERFAMILY PROTEIN-RELATED"/>
    <property type="match status" value="1"/>
</dbReference>
<reference evidence="10 11" key="1">
    <citation type="submission" date="2019-08" db="EMBL/GenBank/DDBJ databases">
        <title>Draft genome sequences of two oriental melons (Cucumis melo L. var makuwa).</title>
        <authorList>
            <person name="Kwon S.-Y."/>
        </authorList>
    </citation>
    <scope>NUCLEOTIDE SEQUENCE [LARGE SCALE GENOMIC DNA]</scope>
    <source>
        <strain evidence="11">cv. Chang Bougi</strain>
        <strain evidence="10">cv. SW 3</strain>
        <tissue evidence="9">Leaf</tissue>
    </source>
</reference>
<gene>
    <name evidence="9" type="ORF">E5676_scaffold411G001410</name>
    <name evidence="8" type="ORF">E6C27_scaffold427G00340</name>
</gene>
<dbReference type="InterPro" id="IPR006447">
    <property type="entry name" value="Myb_dom_plants"/>
</dbReference>
<evidence type="ECO:0000256" key="1">
    <source>
        <dbReference type="ARBA" id="ARBA00004123"/>
    </source>
</evidence>
<dbReference type="InterPro" id="IPR011006">
    <property type="entry name" value="CheY-like_superfamily"/>
</dbReference>
<dbReference type="NCBIfam" id="TIGR01557">
    <property type="entry name" value="myb_SHAQKYF"/>
    <property type="match status" value="1"/>
</dbReference>
<dbReference type="EMBL" id="SSTD01007927">
    <property type="protein sequence ID" value="TYK18202.1"/>
    <property type="molecule type" value="Genomic_DNA"/>
</dbReference>
<evidence type="ECO:0000313" key="9">
    <source>
        <dbReference type="EMBL" id="TYK18202.1"/>
    </source>
</evidence>
<comment type="caution">
    <text evidence="5">Lacks conserved residue(s) required for the propagation of feature annotation.</text>
</comment>
<dbReference type="EMBL" id="SSTE01013763">
    <property type="protein sequence ID" value="KAA0046667.1"/>
    <property type="molecule type" value="Genomic_DNA"/>
</dbReference>
<evidence type="ECO:0000259" key="7">
    <source>
        <dbReference type="PROSITE" id="PS50110"/>
    </source>
</evidence>
<feature type="compositionally biased region" description="Polar residues" evidence="6">
    <location>
        <begin position="471"/>
        <end position="480"/>
    </location>
</feature>
<dbReference type="SUPFAM" id="SSF46689">
    <property type="entry name" value="Homeodomain-like"/>
    <property type="match status" value="1"/>
</dbReference>
<dbReference type="InterPro" id="IPR001789">
    <property type="entry name" value="Sig_transdc_resp-reg_receiver"/>
</dbReference>
<dbReference type="PROSITE" id="PS50110">
    <property type="entry name" value="RESPONSE_REGULATORY"/>
    <property type="match status" value="1"/>
</dbReference>
<keyword evidence="4" id="KW-0539">Nucleus</keyword>
<accession>A0A5D3D2Q4</accession>
<dbReference type="GO" id="GO:0003677">
    <property type="term" value="F:DNA binding"/>
    <property type="evidence" value="ECO:0007669"/>
    <property type="project" value="InterPro"/>
</dbReference>
<dbReference type="GO" id="GO:0005634">
    <property type="term" value="C:nucleus"/>
    <property type="evidence" value="ECO:0007669"/>
    <property type="project" value="UniProtKB-SubCell"/>
</dbReference>
<keyword evidence="2" id="KW-0805">Transcription regulation</keyword>
<evidence type="ECO:0000256" key="2">
    <source>
        <dbReference type="ARBA" id="ARBA00023015"/>
    </source>
</evidence>
<evidence type="ECO:0000256" key="6">
    <source>
        <dbReference type="SAM" id="MobiDB-lite"/>
    </source>
</evidence>
<feature type="region of interest" description="Disordered" evidence="6">
    <location>
        <begin position="471"/>
        <end position="490"/>
    </location>
</feature>
<dbReference type="Gene3D" id="1.10.10.60">
    <property type="entry name" value="Homeodomain-like"/>
    <property type="match status" value="1"/>
</dbReference>
<comment type="caution">
    <text evidence="9">The sequence shown here is derived from an EMBL/GenBank/DDBJ whole genome shotgun (WGS) entry which is preliminary data.</text>
</comment>
<dbReference type="InterPro" id="IPR044841">
    <property type="entry name" value="LUX/BOA-like"/>
</dbReference>
<dbReference type="GO" id="GO:0003700">
    <property type="term" value="F:DNA-binding transcription factor activity"/>
    <property type="evidence" value="ECO:0007669"/>
    <property type="project" value="InterPro"/>
</dbReference>
<dbReference type="InterPro" id="IPR009057">
    <property type="entry name" value="Homeodomain-like_sf"/>
</dbReference>
<name>A0A5D3D2Q4_CUCMM</name>
<dbReference type="OrthoDB" id="1739245at2759"/>
<evidence type="ECO:0000313" key="8">
    <source>
        <dbReference type="EMBL" id="KAA0046667.1"/>
    </source>
</evidence>
<comment type="subcellular location">
    <subcellularLocation>
        <location evidence="1">Nucleus</location>
    </subcellularLocation>
</comment>
<protein>
    <submittedName>
        <fullName evidence="9">Two-component response regulator EHD1-like</fullName>
    </submittedName>
</protein>
<dbReference type="Proteomes" id="UP000321393">
    <property type="component" value="Unassembled WGS sequence"/>
</dbReference>
<proteinExistence type="predicted"/>
<feature type="region of interest" description="Disordered" evidence="6">
    <location>
        <begin position="414"/>
        <end position="439"/>
    </location>
</feature>
<dbReference type="Proteomes" id="UP000321947">
    <property type="component" value="Unassembled WGS sequence"/>
</dbReference>
<evidence type="ECO:0000313" key="10">
    <source>
        <dbReference type="Proteomes" id="UP000321393"/>
    </source>
</evidence>
<sequence length="490" mass="55042">MVPLNIPNNFDPSPYVALVVGDDYSTHLLGWENTLTSNGYQVLRSQNLEQALAMILDPETIIGIIVCGIPISNIGVLNLIRAAKCKLEVPVILMVSDRSDIATMRETMSGAAHCVIPELPFGVIKDFWQRLPRTRRNDYYSSVYSPQTESTTRKVPPFKAIRETQTKYRRGPSFLSNRNTSSVKSHHHVIPTTAYGGGLNNCYKPSLDKSHYHVPTTAYGRGLSNFSNPNTSLYKSHHHVIPTTAYGRGLNNCYNPNGSLDKSHYHVPTAAYGGGLSNCSNPNTSLGRGLKNCYNPNSSLDKSHYHVPTTSYGGRLNNCSNPNIDHSKIREENSEGLDHDLDDRHKFVFKKRRFIWTKEYHQIFSEGIVHITLQGKKVVPATLLKYMHSKGVSHVSRENVASHLQKYRMHNKKYSHGGGDFANTDVVSTDTQPSKETDDWWDTLEDIPTGLENKSTSIWPDIIDEFIDNNTIPMENSDQPPQLDDDQESK</sequence>
<evidence type="ECO:0000256" key="3">
    <source>
        <dbReference type="ARBA" id="ARBA00023163"/>
    </source>
</evidence>
<evidence type="ECO:0000313" key="11">
    <source>
        <dbReference type="Proteomes" id="UP000321947"/>
    </source>
</evidence>
<dbReference type="AlphaFoldDB" id="A0A5D3D2Q4"/>